<evidence type="ECO:0000313" key="4">
    <source>
        <dbReference type="Proteomes" id="UP000219353"/>
    </source>
</evidence>
<proteinExistence type="predicted"/>
<accession>A0A285IVE2</accession>
<dbReference type="Gene3D" id="3.40.710.10">
    <property type="entry name" value="DD-peptidase/beta-lactamase superfamily"/>
    <property type="match status" value="1"/>
</dbReference>
<dbReference type="InterPro" id="IPR050491">
    <property type="entry name" value="AmpC-like"/>
</dbReference>
<dbReference type="Pfam" id="PF00144">
    <property type="entry name" value="Beta-lactamase"/>
    <property type="match status" value="1"/>
</dbReference>
<dbReference type="PANTHER" id="PTHR46825:SF15">
    <property type="entry name" value="BETA-LACTAMASE-RELATED DOMAIN-CONTAINING PROTEIN"/>
    <property type="match status" value="1"/>
</dbReference>
<gene>
    <name evidence="3" type="ORF">SAMN06297280_1980</name>
</gene>
<organism evidence="3 4">
    <name type="scientific">Arsukibacterium tuosuense</name>
    <dbReference type="NCBI Taxonomy" id="1323745"/>
    <lineage>
        <taxon>Bacteria</taxon>
        <taxon>Pseudomonadati</taxon>
        <taxon>Pseudomonadota</taxon>
        <taxon>Gammaproteobacteria</taxon>
        <taxon>Chromatiales</taxon>
        <taxon>Chromatiaceae</taxon>
        <taxon>Arsukibacterium</taxon>
    </lineage>
</organism>
<feature type="domain" description="Beta-lactamase-related" evidence="2">
    <location>
        <begin position="61"/>
        <end position="387"/>
    </location>
</feature>
<feature type="transmembrane region" description="Helical" evidence="1">
    <location>
        <begin position="12"/>
        <end position="32"/>
    </location>
</feature>
<evidence type="ECO:0000256" key="1">
    <source>
        <dbReference type="SAM" id="Phobius"/>
    </source>
</evidence>
<dbReference type="PANTHER" id="PTHR46825">
    <property type="entry name" value="D-ALANYL-D-ALANINE-CARBOXYPEPTIDASE/ENDOPEPTIDASE AMPH"/>
    <property type="match status" value="1"/>
</dbReference>
<dbReference type="InterPro" id="IPR012338">
    <property type="entry name" value="Beta-lactam/transpept-like"/>
</dbReference>
<dbReference type="AlphaFoldDB" id="A0A285IVE2"/>
<dbReference type="Proteomes" id="UP000219353">
    <property type="component" value="Unassembled WGS sequence"/>
</dbReference>
<dbReference type="SUPFAM" id="SSF56601">
    <property type="entry name" value="beta-lactamase/transpeptidase-like"/>
    <property type="match status" value="1"/>
</dbReference>
<dbReference type="InterPro" id="IPR001466">
    <property type="entry name" value="Beta-lactam-related"/>
</dbReference>
<keyword evidence="1" id="KW-0472">Membrane</keyword>
<keyword evidence="1" id="KW-0812">Transmembrane</keyword>
<keyword evidence="4" id="KW-1185">Reference proteome</keyword>
<evidence type="ECO:0000313" key="3">
    <source>
        <dbReference type="EMBL" id="SNY51793.1"/>
    </source>
</evidence>
<name>A0A285IVE2_9GAMM</name>
<protein>
    <submittedName>
        <fullName evidence="3">Beta-lactamase class C</fullName>
    </submittedName>
</protein>
<reference evidence="4" key="1">
    <citation type="submission" date="2017-09" db="EMBL/GenBank/DDBJ databases">
        <authorList>
            <person name="Varghese N."/>
            <person name="Submissions S."/>
        </authorList>
    </citation>
    <scope>NUCLEOTIDE SEQUENCE [LARGE SCALE GENOMIC DNA]</scope>
    <source>
        <strain evidence="4">CGMCC 1.12461</strain>
    </source>
</reference>
<evidence type="ECO:0000259" key="2">
    <source>
        <dbReference type="Pfam" id="PF00144"/>
    </source>
</evidence>
<keyword evidence="1" id="KW-1133">Transmembrane helix</keyword>
<dbReference type="EMBL" id="OBEB01000003">
    <property type="protein sequence ID" value="SNY51793.1"/>
    <property type="molecule type" value="Genomic_DNA"/>
</dbReference>
<sequence length="425" mass="47888">MPVAASINNFEVILIRVFLAVVLLNLILAWPAPSQAEQAASGQLAEKTVATGLLATELADFDRYFNEQMAEHNIPGAAYAVVYQNKIISAKGYGVRDIDSDEPVDPFTVFRIASVSKTFAAGLASLLEERGHFKWDESVVQYIPEFSFKNALYNPQLKIEHLLSQSSGVMPNAYDNLIEANIVPERIMPHFQKIDPLCNPGQCYGYQNVLFSLIEPIISQTTSSDYASLLKKNIFEPLQLPTASVGLEAYLLNENRASPHIRARGRWHSRNVNQSYYRFAPAAGVNASVIDLSHWLIAQLGYYPQVMPQKVLDKIIEKRVKTPRDLRRAQWRNYISDAHYALGWRVYQFGTEQLIYHGGWVQGFRAELAYSRERELGLVILLNAESNVINQLTPRFWAAMFATLQQQDKARLAKCTVNSAGQTQC</sequence>